<proteinExistence type="predicted"/>
<dbReference type="EMBL" id="CAEZUR010000009">
    <property type="protein sequence ID" value="CAB4601763.1"/>
    <property type="molecule type" value="Genomic_DNA"/>
</dbReference>
<evidence type="ECO:0000256" key="2">
    <source>
        <dbReference type="SAM" id="Phobius"/>
    </source>
</evidence>
<keyword evidence="2" id="KW-1133">Transmembrane helix</keyword>
<evidence type="ECO:0000313" key="4">
    <source>
        <dbReference type="EMBL" id="CAB4535373.1"/>
    </source>
</evidence>
<gene>
    <name evidence="4" type="ORF">UFOPK1433_00184</name>
    <name evidence="5" type="ORF">UFOPK1843_00197</name>
</gene>
<protein>
    <submittedName>
        <fullName evidence="5">Unannotated protein</fullName>
    </submittedName>
</protein>
<evidence type="ECO:0000256" key="1">
    <source>
        <dbReference type="SAM" id="MobiDB-lite"/>
    </source>
</evidence>
<keyword evidence="2" id="KW-0812">Transmembrane</keyword>
<dbReference type="Pfam" id="PF13399">
    <property type="entry name" value="LytR_C"/>
    <property type="match status" value="1"/>
</dbReference>
<evidence type="ECO:0000313" key="5">
    <source>
        <dbReference type="EMBL" id="CAB4601763.1"/>
    </source>
</evidence>
<organism evidence="5">
    <name type="scientific">freshwater metagenome</name>
    <dbReference type="NCBI Taxonomy" id="449393"/>
    <lineage>
        <taxon>unclassified sequences</taxon>
        <taxon>metagenomes</taxon>
        <taxon>ecological metagenomes</taxon>
    </lineage>
</organism>
<name>A0A6J6GPM0_9ZZZZ</name>
<dbReference type="AlphaFoldDB" id="A0A6J6GPM0"/>
<feature type="domain" description="LytR/CpsA/Psr regulator C-terminal" evidence="3">
    <location>
        <begin position="84"/>
        <end position="167"/>
    </location>
</feature>
<accession>A0A6J6GPM0</accession>
<dbReference type="EMBL" id="CAEZSN010000013">
    <property type="protein sequence ID" value="CAB4535373.1"/>
    <property type="molecule type" value="Genomic_DNA"/>
</dbReference>
<dbReference type="Gene3D" id="3.30.70.2390">
    <property type="match status" value="1"/>
</dbReference>
<reference evidence="5" key="1">
    <citation type="submission" date="2020-05" db="EMBL/GenBank/DDBJ databases">
        <authorList>
            <person name="Chiriac C."/>
            <person name="Salcher M."/>
            <person name="Ghai R."/>
            <person name="Kavagutti S V."/>
        </authorList>
    </citation>
    <scope>NUCLEOTIDE SEQUENCE</scope>
</reference>
<dbReference type="InterPro" id="IPR027381">
    <property type="entry name" value="LytR/CpsA/Psr_C"/>
</dbReference>
<feature type="region of interest" description="Disordered" evidence="1">
    <location>
        <begin position="1"/>
        <end position="21"/>
    </location>
</feature>
<keyword evidence="2" id="KW-0472">Membrane</keyword>
<evidence type="ECO:0000259" key="3">
    <source>
        <dbReference type="Pfam" id="PF13399"/>
    </source>
</evidence>
<sequence>MAKNFPNDEFDQVAPAPGRRRARRSAGKKFLEFISYFSISALVAGGGLFGYQTFFGGGTKLDLNAFSDNTTKTSVDPLRINETKVIDAVGQDGLASTVAHKLIDKGWNVVTAANSLSGVSAEKTVIYINSDQLNDAAKALVGDLGSYSIEVSNQYIDPITVVLGADYK</sequence>
<feature type="transmembrane region" description="Helical" evidence="2">
    <location>
        <begin position="30"/>
        <end position="51"/>
    </location>
</feature>